<accession>S2KX15</accession>
<sequence>MNSDIQQSGSFRRYSERLLPCRSSTEYPRLAKGNLFFRNTKTVKQKGISRLSRHSPIQTRSGHDTHKVAPVYAPQSFPDTCAVTVHHAFMDPPRPAHHADYTSSRTLAGGVSYGVQALAAYRFPMSRMLTRYRRHAHQRHAGYNSAPRLIRTRHISDARIMRPRFCADACSFVRPCLRGPAYVSSIRYAYSLTAGKGRCPFEPRKAQRQGKR</sequence>
<reference evidence="1 2" key="2">
    <citation type="submission" date="2013-04" db="EMBL/GenBank/DDBJ databases">
        <title>The Genome Sequence of Bilophila wadsworthia 3_1_6.</title>
        <authorList>
            <consortium name="The Broad Institute Genomics Platform"/>
            <person name="Earl A."/>
            <person name="Ward D."/>
            <person name="Feldgarden M."/>
            <person name="Gevers D."/>
            <person name="Sibley C."/>
            <person name="Strauss J."/>
            <person name="Allen-Vercoe E."/>
            <person name="Walker B."/>
            <person name="Young S."/>
            <person name="Zeng Q."/>
            <person name="Gargeya S."/>
            <person name="Fitzgerald M."/>
            <person name="Haas B."/>
            <person name="Abouelleil A."/>
            <person name="Allen A.W."/>
            <person name="Alvarado L."/>
            <person name="Arachchi H.M."/>
            <person name="Berlin A.M."/>
            <person name="Chapman S.B."/>
            <person name="Gainer-Dewar J."/>
            <person name="Goldberg J."/>
            <person name="Griggs A."/>
            <person name="Gujja S."/>
            <person name="Hansen M."/>
            <person name="Howarth C."/>
            <person name="Imamovic A."/>
            <person name="Ireland A."/>
            <person name="Larimer J."/>
            <person name="McCowan C."/>
            <person name="Murphy C."/>
            <person name="Pearson M."/>
            <person name="Poon T.W."/>
            <person name="Priest M."/>
            <person name="Roberts A."/>
            <person name="Saif S."/>
            <person name="Shea T."/>
            <person name="Sisk P."/>
            <person name="Sykes S."/>
            <person name="Wortman J."/>
            <person name="Nusbaum C."/>
            <person name="Birren B."/>
        </authorList>
    </citation>
    <scope>NUCLEOTIDE SEQUENCE [LARGE SCALE GENOMIC DNA]</scope>
    <source>
        <strain evidence="1 2">3_1_6</strain>
    </source>
</reference>
<evidence type="ECO:0000313" key="2">
    <source>
        <dbReference type="Proteomes" id="UP000006034"/>
    </source>
</evidence>
<dbReference type="AlphaFoldDB" id="S2KX15"/>
<comment type="caution">
    <text evidence="1">The sequence shown here is derived from an EMBL/GenBank/DDBJ whole genome shotgun (WGS) entry which is preliminary data.</text>
</comment>
<name>S2KX15_BILW3</name>
<reference evidence="1 2" key="1">
    <citation type="submission" date="2010-10" db="EMBL/GenBank/DDBJ databases">
        <authorList>
            <consortium name="The Broad Institute Genome Sequencing Platform"/>
            <person name="Ward D."/>
            <person name="Earl A."/>
            <person name="Feldgarden M."/>
            <person name="Young S.K."/>
            <person name="Gargeya S."/>
            <person name="Zeng Q."/>
            <person name="Alvarado L."/>
            <person name="Berlin A."/>
            <person name="Bochicchio J."/>
            <person name="Chapman S.B."/>
            <person name="Chen Z."/>
            <person name="Freedman E."/>
            <person name="Gellesch M."/>
            <person name="Goldberg J."/>
            <person name="Griggs A."/>
            <person name="Gujja S."/>
            <person name="Heilman E."/>
            <person name="Heiman D."/>
            <person name="Howarth C."/>
            <person name="Mehta T."/>
            <person name="Neiman D."/>
            <person name="Pearson M."/>
            <person name="Roberts A."/>
            <person name="Saif S."/>
            <person name="Shea T."/>
            <person name="Shenoy N."/>
            <person name="Sisk P."/>
            <person name="Stolte C."/>
            <person name="Sykes S."/>
            <person name="White J."/>
            <person name="Yandava C."/>
            <person name="Allen-Vercoe E."/>
            <person name="Sibley C."/>
            <person name="Ambrose C.E."/>
            <person name="Strauss J."/>
            <person name="Daigneault M."/>
            <person name="Haas B."/>
            <person name="Nusbaum C."/>
            <person name="Birren B."/>
        </authorList>
    </citation>
    <scope>NUCLEOTIDE SEQUENCE [LARGE SCALE GENOMIC DNA]</scope>
    <source>
        <strain evidence="1 2">3_1_6</strain>
    </source>
</reference>
<dbReference type="HOGENOM" id="CLU_1297805_0_0_7"/>
<organism evidence="1 2">
    <name type="scientific">Bilophila wadsworthia (strain 3_1_6)</name>
    <dbReference type="NCBI Taxonomy" id="563192"/>
    <lineage>
        <taxon>Bacteria</taxon>
        <taxon>Pseudomonadati</taxon>
        <taxon>Thermodesulfobacteriota</taxon>
        <taxon>Desulfovibrionia</taxon>
        <taxon>Desulfovibrionales</taxon>
        <taxon>Desulfovibrionaceae</taxon>
        <taxon>Bilophila</taxon>
    </lineage>
</organism>
<gene>
    <name evidence="1" type="ORF">HMPREF0179_05120</name>
</gene>
<keyword evidence="2" id="KW-1185">Reference proteome</keyword>
<proteinExistence type="predicted"/>
<dbReference type="Proteomes" id="UP000006034">
    <property type="component" value="Unassembled WGS sequence"/>
</dbReference>
<protein>
    <submittedName>
        <fullName evidence="1">Uncharacterized protein</fullName>
    </submittedName>
</protein>
<evidence type="ECO:0000313" key="1">
    <source>
        <dbReference type="EMBL" id="EPC05836.1"/>
    </source>
</evidence>
<dbReference type="EMBL" id="ADCP02000001">
    <property type="protein sequence ID" value="EPC05836.1"/>
    <property type="molecule type" value="Genomic_DNA"/>
</dbReference>
<dbReference type="STRING" id="563192.HMPREF0179_05120"/>